<dbReference type="Proteomes" id="UP001054837">
    <property type="component" value="Unassembled WGS sequence"/>
</dbReference>
<name>A0AAV4QKZ4_9ARAC</name>
<comment type="caution">
    <text evidence="2">The sequence shown here is derived from an EMBL/GenBank/DDBJ whole genome shotgun (WGS) entry which is preliminary data.</text>
</comment>
<dbReference type="EMBL" id="BPLQ01004441">
    <property type="protein sequence ID" value="GIY08088.1"/>
    <property type="molecule type" value="Genomic_DNA"/>
</dbReference>
<evidence type="ECO:0000313" key="3">
    <source>
        <dbReference type="Proteomes" id="UP001054837"/>
    </source>
</evidence>
<reference evidence="2 3" key="1">
    <citation type="submission" date="2021-06" db="EMBL/GenBank/DDBJ databases">
        <title>Caerostris darwini draft genome.</title>
        <authorList>
            <person name="Kono N."/>
            <person name="Arakawa K."/>
        </authorList>
    </citation>
    <scope>NUCLEOTIDE SEQUENCE [LARGE SCALE GENOMIC DNA]</scope>
</reference>
<proteinExistence type="predicted"/>
<feature type="region of interest" description="Disordered" evidence="1">
    <location>
        <begin position="411"/>
        <end position="430"/>
    </location>
</feature>
<evidence type="ECO:0000313" key="2">
    <source>
        <dbReference type="EMBL" id="GIY08088.1"/>
    </source>
</evidence>
<organism evidence="2 3">
    <name type="scientific">Caerostris darwini</name>
    <dbReference type="NCBI Taxonomy" id="1538125"/>
    <lineage>
        <taxon>Eukaryota</taxon>
        <taxon>Metazoa</taxon>
        <taxon>Ecdysozoa</taxon>
        <taxon>Arthropoda</taxon>
        <taxon>Chelicerata</taxon>
        <taxon>Arachnida</taxon>
        <taxon>Araneae</taxon>
        <taxon>Araneomorphae</taxon>
        <taxon>Entelegynae</taxon>
        <taxon>Araneoidea</taxon>
        <taxon>Araneidae</taxon>
        <taxon>Caerostris</taxon>
    </lineage>
</organism>
<keyword evidence="3" id="KW-1185">Reference proteome</keyword>
<accession>A0AAV4QKZ4</accession>
<evidence type="ECO:0000256" key="1">
    <source>
        <dbReference type="SAM" id="MobiDB-lite"/>
    </source>
</evidence>
<gene>
    <name evidence="2" type="ORF">CDAR_85591</name>
</gene>
<dbReference type="AlphaFoldDB" id="A0AAV4QKZ4"/>
<sequence length="560" mass="61492">MSNVLLYAIPALLGRAYDLKNDTIGPDLFNVEDTNNAKVIQRYMTISEYKIVSELSEVTDFLDVGGKLALKMKTGSINIEGAGNYLKDTTSMRHTVDILVQVKYETVTKTLPSTIKPRPNWEESLKGTGCNHYVRSITYGGTLLATLRFVTENDADKTVIKALCEGEMSSKSGSFGGGLMGKLKNIEEKISKSASMEIKYYATVPIDDTIPLTIEGLLQLCDSFPEQAKKVNGGMGGPIRMEVASMECISKDRETYYQTMAMEDQQKCLLEQMSDISTCKQQLADMMISMPPVLNDTESAKVGLFNTKLDEIDVTFRKVMANLDLSPDADPNQFKPAFEAYDNSEEGMPDKYRREMFKMKSDIQKNTPAIAVDYAGSLFTYAGSDTCPKTAKQVSNGTMFAVNKESIGSSSSVCMPQKKQYSDVHPDGEDQEIEDYPQVEAATFKSRKKGAEEKEVLMKCSICRVPGKSTTTTLIAKKECPTEWTKQYEGILISTNYDGSRGSLICLDTSKSFEDAPSDSSTSTVFTEVSPKCGSYPCSGGVSATTALPCVVCSITKKSK</sequence>
<protein>
    <submittedName>
        <fullName evidence="2">Uncharacterized protein</fullName>
    </submittedName>
</protein>